<dbReference type="Gene3D" id="3.40.50.720">
    <property type="entry name" value="NAD(P)-binding Rossmann-like Domain"/>
    <property type="match status" value="1"/>
</dbReference>
<dbReference type="EC" id="1.1.1.284" evidence="8"/>
<keyword evidence="3 6" id="KW-0479">Metal-binding</keyword>
<evidence type="ECO:0000313" key="8">
    <source>
        <dbReference type="EMBL" id="MBE1489786.1"/>
    </source>
</evidence>
<dbReference type="EC" id="1.1.1.1" evidence="8"/>
<keyword evidence="9" id="KW-1185">Reference proteome</keyword>
<dbReference type="GO" id="GO:0004022">
    <property type="term" value="F:alcohol dehydrogenase (NAD+) activity"/>
    <property type="evidence" value="ECO:0007669"/>
    <property type="project" value="UniProtKB-EC"/>
</dbReference>
<dbReference type="Proteomes" id="UP000649753">
    <property type="component" value="Unassembled WGS sequence"/>
</dbReference>
<dbReference type="PANTHER" id="PTHR43350:SF2">
    <property type="entry name" value="GROES-LIKE ZINC-BINDING ALCOHOL DEHYDROGENASE FAMILY PROTEIN"/>
    <property type="match status" value="1"/>
</dbReference>
<evidence type="ECO:0000256" key="2">
    <source>
        <dbReference type="ARBA" id="ARBA00008072"/>
    </source>
</evidence>
<evidence type="ECO:0000256" key="6">
    <source>
        <dbReference type="RuleBase" id="RU361277"/>
    </source>
</evidence>
<dbReference type="InterPro" id="IPR013149">
    <property type="entry name" value="ADH-like_C"/>
</dbReference>
<dbReference type="InterPro" id="IPR020843">
    <property type="entry name" value="ER"/>
</dbReference>
<proteinExistence type="inferred from homology"/>
<organism evidence="8 9">
    <name type="scientific">Plantactinospora soyae</name>
    <dbReference type="NCBI Taxonomy" id="1544732"/>
    <lineage>
        <taxon>Bacteria</taxon>
        <taxon>Bacillati</taxon>
        <taxon>Actinomycetota</taxon>
        <taxon>Actinomycetes</taxon>
        <taxon>Micromonosporales</taxon>
        <taxon>Micromonosporaceae</taxon>
        <taxon>Plantactinospora</taxon>
    </lineage>
</organism>
<dbReference type="FunFam" id="3.40.50.720:FF:000003">
    <property type="entry name" value="S-(hydroxymethyl)glutathione dehydrogenase"/>
    <property type="match status" value="1"/>
</dbReference>
<dbReference type="EMBL" id="JADBEB010000001">
    <property type="protein sequence ID" value="MBE1489786.1"/>
    <property type="molecule type" value="Genomic_DNA"/>
</dbReference>
<evidence type="ECO:0000313" key="9">
    <source>
        <dbReference type="Proteomes" id="UP000649753"/>
    </source>
</evidence>
<dbReference type="InterPro" id="IPR013154">
    <property type="entry name" value="ADH-like_N"/>
</dbReference>
<dbReference type="Gene3D" id="3.90.180.10">
    <property type="entry name" value="Medium-chain alcohol dehydrogenases, catalytic domain"/>
    <property type="match status" value="1"/>
</dbReference>
<comment type="caution">
    <text evidence="8">The sequence shown here is derived from an EMBL/GenBank/DDBJ whole genome shotgun (WGS) entry which is preliminary data.</text>
</comment>
<dbReference type="GO" id="GO:0051903">
    <property type="term" value="F:S-(hydroxymethyl)glutathione dehydrogenase [NAD(P)+] activity"/>
    <property type="evidence" value="ECO:0007669"/>
    <property type="project" value="UniProtKB-EC"/>
</dbReference>
<dbReference type="GO" id="GO:0008270">
    <property type="term" value="F:zinc ion binding"/>
    <property type="evidence" value="ECO:0007669"/>
    <property type="project" value="InterPro"/>
</dbReference>
<accession>A0A927MAW9</accession>
<keyword evidence="4 6" id="KW-0862">Zinc</keyword>
<evidence type="ECO:0000256" key="4">
    <source>
        <dbReference type="ARBA" id="ARBA00022833"/>
    </source>
</evidence>
<evidence type="ECO:0000256" key="1">
    <source>
        <dbReference type="ARBA" id="ARBA00001947"/>
    </source>
</evidence>
<protein>
    <submittedName>
        <fullName evidence="8">S-(Hydroxymethyl)glutathione dehydrogenase/alcohol dehydrogenase</fullName>
        <ecNumber evidence="8">1.1.1.1</ecNumber>
        <ecNumber evidence="8">1.1.1.284</ecNumber>
    </submittedName>
</protein>
<dbReference type="PANTHER" id="PTHR43350">
    <property type="entry name" value="NAD-DEPENDENT ALCOHOL DEHYDROGENASE"/>
    <property type="match status" value="1"/>
</dbReference>
<dbReference type="InterPro" id="IPR002328">
    <property type="entry name" value="ADH_Zn_CS"/>
</dbReference>
<dbReference type="RefSeq" id="WP_192769189.1">
    <property type="nucleotide sequence ID" value="NZ_JADBEB010000001.1"/>
</dbReference>
<dbReference type="Pfam" id="PF00107">
    <property type="entry name" value="ADH_zinc_N"/>
    <property type="match status" value="1"/>
</dbReference>
<feature type="domain" description="Enoyl reductase (ER)" evidence="7">
    <location>
        <begin position="8"/>
        <end position="363"/>
    </location>
</feature>
<dbReference type="PROSITE" id="PS00059">
    <property type="entry name" value="ADH_ZINC"/>
    <property type="match status" value="1"/>
</dbReference>
<evidence type="ECO:0000259" key="7">
    <source>
        <dbReference type="SMART" id="SM00829"/>
    </source>
</evidence>
<dbReference type="SUPFAM" id="SSF50129">
    <property type="entry name" value="GroES-like"/>
    <property type="match status" value="1"/>
</dbReference>
<comment type="cofactor">
    <cofactor evidence="1 6">
        <name>Zn(2+)</name>
        <dbReference type="ChEBI" id="CHEBI:29105"/>
    </cofactor>
</comment>
<gene>
    <name evidence="8" type="ORF">H4W31_005424</name>
</gene>
<dbReference type="AlphaFoldDB" id="A0A927MAW9"/>
<keyword evidence="5 8" id="KW-0560">Oxidoreductase</keyword>
<sequence length="369" mass="38604">MKAVVLNGPSGELRLEELPRPEPGPGEVLVEVAACGVCHTDLHVMKGEVAFPTPCVLGHEVSGIVRGTGTGVLGFAPGDRVASSFIMPCGTCRHCVRGHEDLCETFFAHNRLNGTLYDGRTRLARADGTPIWMYSMAGLAEYVVVPATDVFRVPDNLSLVDAAVLGCSVFTAYGAVHNVAELRLGETVAVVAVGGVGSNIVQLARATGATTVVAVDRSPEKLAAAAELGATHLVDAETEDVAARIAEITGGRGVDVAFEVLGRPETFELALNLLGDGGRAVMVGIAPAGVTGRIDITRLVRRKLRVLGSYGARARTDMPALLRLVAQGLVRPGQVITRRYGLADAAEAYAALDRGEIVGRAVIEVRDLG</sequence>
<evidence type="ECO:0000256" key="3">
    <source>
        <dbReference type="ARBA" id="ARBA00022723"/>
    </source>
</evidence>
<comment type="similarity">
    <text evidence="2 6">Belongs to the zinc-containing alcohol dehydrogenase family.</text>
</comment>
<dbReference type="SUPFAM" id="SSF51735">
    <property type="entry name" value="NAD(P)-binding Rossmann-fold domains"/>
    <property type="match status" value="1"/>
</dbReference>
<dbReference type="InterPro" id="IPR036291">
    <property type="entry name" value="NAD(P)-bd_dom_sf"/>
</dbReference>
<dbReference type="SMART" id="SM00829">
    <property type="entry name" value="PKS_ER"/>
    <property type="match status" value="1"/>
</dbReference>
<dbReference type="InterPro" id="IPR011032">
    <property type="entry name" value="GroES-like_sf"/>
</dbReference>
<reference evidence="8" key="1">
    <citation type="submission" date="2020-10" db="EMBL/GenBank/DDBJ databases">
        <title>Sequencing the genomes of 1000 actinobacteria strains.</title>
        <authorList>
            <person name="Klenk H.-P."/>
        </authorList>
    </citation>
    <scope>NUCLEOTIDE SEQUENCE</scope>
    <source>
        <strain evidence="8">DSM 46832</strain>
    </source>
</reference>
<name>A0A927MAW9_9ACTN</name>
<dbReference type="Pfam" id="PF08240">
    <property type="entry name" value="ADH_N"/>
    <property type="match status" value="1"/>
</dbReference>
<evidence type="ECO:0000256" key="5">
    <source>
        <dbReference type="ARBA" id="ARBA00023002"/>
    </source>
</evidence>